<proteinExistence type="predicted"/>
<dbReference type="AlphaFoldDB" id="A0A6J4R3L4"/>
<dbReference type="InterPro" id="IPR029058">
    <property type="entry name" value="AB_hydrolase_fold"/>
</dbReference>
<dbReference type="Pfam" id="PF12697">
    <property type="entry name" value="Abhydrolase_6"/>
    <property type="match status" value="1"/>
</dbReference>
<dbReference type="PANTHER" id="PTHR43433">
    <property type="entry name" value="HYDROLASE, ALPHA/BETA FOLD FAMILY PROTEIN"/>
    <property type="match status" value="1"/>
</dbReference>
<dbReference type="EMBL" id="CADCVE010000067">
    <property type="protein sequence ID" value="CAA9459078.1"/>
    <property type="molecule type" value="Genomic_DNA"/>
</dbReference>
<evidence type="ECO:0000313" key="2">
    <source>
        <dbReference type="EMBL" id="CAA9459078.1"/>
    </source>
</evidence>
<sequence length="267" mass="28601">MDKVTSRDGTPIAFDRLGEGPPVIVVCGAMCDRALMRLTAEELAKHFTVINYDRRGRGDSGDTTPYAVEREIEDLGALVAEAGETASVYGHSSGAVLALHAAAAGLPIAKVVLYEPPFSPDEEEWRRLSCEYSENLRTILAEDRRGDAVELFMTMVGTPQEMVDQMREESWWAGIEALAPTLAYDSEIMGDIARGGTIPTDVVGDVSVPALVLCGGASPKWMIEVGRQLAGALPEGRHGVLAGQEHAVPPEVLVPVLKGFFSDSPVP</sequence>
<reference evidence="2" key="1">
    <citation type="submission" date="2020-02" db="EMBL/GenBank/DDBJ databases">
        <authorList>
            <person name="Meier V. D."/>
        </authorList>
    </citation>
    <scope>NUCLEOTIDE SEQUENCE</scope>
    <source>
        <strain evidence="2">AVDCRST_MAG28</strain>
    </source>
</reference>
<feature type="domain" description="AB hydrolase-1" evidence="1">
    <location>
        <begin position="37"/>
        <end position="232"/>
    </location>
</feature>
<dbReference type="Gene3D" id="3.40.50.1820">
    <property type="entry name" value="alpha/beta hydrolase"/>
    <property type="match status" value="1"/>
</dbReference>
<dbReference type="PANTHER" id="PTHR43433:SF5">
    <property type="entry name" value="AB HYDROLASE-1 DOMAIN-CONTAINING PROTEIN"/>
    <property type="match status" value="1"/>
</dbReference>
<accession>A0A6J4R3L4</accession>
<name>A0A6J4R3L4_9ACTN</name>
<gene>
    <name evidence="2" type="ORF">AVDCRST_MAG28-2954</name>
</gene>
<dbReference type="GO" id="GO:0003824">
    <property type="term" value="F:catalytic activity"/>
    <property type="evidence" value="ECO:0007669"/>
    <property type="project" value="UniProtKB-ARBA"/>
</dbReference>
<evidence type="ECO:0000259" key="1">
    <source>
        <dbReference type="Pfam" id="PF12697"/>
    </source>
</evidence>
<organism evidence="2">
    <name type="scientific">uncultured Rubrobacteraceae bacterium</name>
    <dbReference type="NCBI Taxonomy" id="349277"/>
    <lineage>
        <taxon>Bacteria</taxon>
        <taxon>Bacillati</taxon>
        <taxon>Actinomycetota</taxon>
        <taxon>Rubrobacteria</taxon>
        <taxon>Rubrobacterales</taxon>
        <taxon>Rubrobacteraceae</taxon>
        <taxon>environmental samples</taxon>
    </lineage>
</organism>
<dbReference type="InterPro" id="IPR050471">
    <property type="entry name" value="AB_hydrolase"/>
</dbReference>
<dbReference type="SUPFAM" id="SSF53474">
    <property type="entry name" value="alpha/beta-Hydrolases"/>
    <property type="match status" value="1"/>
</dbReference>
<protein>
    <recommendedName>
        <fullName evidence="1">AB hydrolase-1 domain-containing protein</fullName>
    </recommendedName>
</protein>
<dbReference type="InterPro" id="IPR000073">
    <property type="entry name" value="AB_hydrolase_1"/>
</dbReference>